<organism evidence="3 4">
    <name type="scientific">Exophiala viscosa</name>
    <dbReference type="NCBI Taxonomy" id="2486360"/>
    <lineage>
        <taxon>Eukaryota</taxon>
        <taxon>Fungi</taxon>
        <taxon>Dikarya</taxon>
        <taxon>Ascomycota</taxon>
        <taxon>Pezizomycotina</taxon>
        <taxon>Eurotiomycetes</taxon>
        <taxon>Chaetothyriomycetidae</taxon>
        <taxon>Chaetothyriales</taxon>
        <taxon>Herpotrichiellaceae</taxon>
        <taxon>Exophiala</taxon>
    </lineage>
</organism>
<dbReference type="CDD" id="cd14688">
    <property type="entry name" value="bZIP_YAP"/>
    <property type="match status" value="1"/>
</dbReference>
<keyword evidence="1" id="KW-0175">Coiled coil</keyword>
<evidence type="ECO:0000313" key="4">
    <source>
        <dbReference type="Proteomes" id="UP001203852"/>
    </source>
</evidence>
<feature type="domain" description="BZIP" evidence="2">
    <location>
        <begin position="66"/>
        <end position="81"/>
    </location>
</feature>
<name>A0AAN6E2V5_9EURO</name>
<dbReference type="SUPFAM" id="SSF57959">
    <property type="entry name" value="Leucine zipper domain"/>
    <property type="match status" value="1"/>
</dbReference>
<dbReference type="InterPro" id="IPR046347">
    <property type="entry name" value="bZIP_sf"/>
</dbReference>
<sequence>MLQSTYFEGAQYLQTSSDVLCCFDESIDVTTSIDEVAAADQLHESALGTSPTTVESISTVASKNERRKAQNRAAQRAFRIRQQQALDDASKELKHLKEQLQQANALKDHFKRLFENLTSNHESYRELGIC</sequence>
<evidence type="ECO:0000256" key="1">
    <source>
        <dbReference type="SAM" id="Coils"/>
    </source>
</evidence>
<dbReference type="AlphaFoldDB" id="A0AAN6E2V5"/>
<dbReference type="Proteomes" id="UP001203852">
    <property type="component" value="Unassembled WGS sequence"/>
</dbReference>
<protein>
    <recommendedName>
        <fullName evidence="2">BZIP domain-containing protein</fullName>
    </recommendedName>
</protein>
<gene>
    <name evidence="3" type="ORF">EDD36DRAFT_463107</name>
</gene>
<comment type="caution">
    <text evidence="3">The sequence shown here is derived from an EMBL/GenBank/DDBJ whole genome shotgun (WGS) entry which is preliminary data.</text>
</comment>
<evidence type="ECO:0000313" key="3">
    <source>
        <dbReference type="EMBL" id="KAI1615605.1"/>
    </source>
</evidence>
<keyword evidence="4" id="KW-1185">Reference proteome</keyword>
<dbReference type="EMBL" id="MU404352">
    <property type="protein sequence ID" value="KAI1615605.1"/>
    <property type="molecule type" value="Genomic_DNA"/>
</dbReference>
<dbReference type="Gene3D" id="1.20.5.170">
    <property type="match status" value="1"/>
</dbReference>
<dbReference type="InterPro" id="IPR004827">
    <property type="entry name" value="bZIP"/>
</dbReference>
<reference evidence="3" key="1">
    <citation type="journal article" date="2022" name="bioRxiv">
        <title>Deciphering the potential niche of two novel black yeast fungi from a biological soil crust based on their genomes, phenotypes, and melanin regulation.</title>
        <authorList>
            <consortium name="DOE Joint Genome Institute"/>
            <person name="Carr E.C."/>
            <person name="Barton Q."/>
            <person name="Grambo S."/>
            <person name="Sullivan M."/>
            <person name="Renfro C.M."/>
            <person name="Kuo A."/>
            <person name="Pangilinan J."/>
            <person name="Lipzen A."/>
            <person name="Keymanesh K."/>
            <person name="Savage E."/>
            <person name="Barry K."/>
            <person name="Grigoriev I.V."/>
            <person name="Riekhof W.R."/>
            <person name="Harris S.S."/>
        </authorList>
    </citation>
    <scope>NUCLEOTIDE SEQUENCE</scope>
    <source>
        <strain evidence="3">JF 03-4F</strain>
    </source>
</reference>
<accession>A0AAN6E2V5</accession>
<dbReference type="GO" id="GO:0003700">
    <property type="term" value="F:DNA-binding transcription factor activity"/>
    <property type="evidence" value="ECO:0007669"/>
    <property type="project" value="InterPro"/>
</dbReference>
<evidence type="ECO:0000259" key="2">
    <source>
        <dbReference type="PROSITE" id="PS00036"/>
    </source>
</evidence>
<proteinExistence type="predicted"/>
<dbReference type="PROSITE" id="PS00036">
    <property type="entry name" value="BZIP_BASIC"/>
    <property type="match status" value="1"/>
</dbReference>
<feature type="coiled-coil region" evidence="1">
    <location>
        <begin position="79"/>
        <end position="116"/>
    </location>
</feature>